<evidence type="ECO:0000313" key="2">
    <source>
        <dbReference type="Proteomes" id="UP000184148"/>
    </source>
</evidence>
<dbReference type="RefSeq" id="WP_073235307.1">
    <property type="nucleotide sequence ID" value="NZ_FQUY01000002.1"/>
</dbReference>
<dbReference type="Proteomes" id="UP000184148">
    <property type="component" value="Unassembled WGS sequence"/>
</dbReference>
<dbReference type="OrthoDB" id="9780944at2"/>
<organism evidence="1 2">
    <name type="scientific">Desulforamulus putei DSM 12395</name>
    <dbReference type="NCBI Taxonomy" id="1121429"/>
    <lineage>
        <taxon>Bacteria</taxon>
        <taxon>Bacillati</taxon>
        <taxon>Bacillota</taxon>
        <taxon>Clostridia</taxon>
        <taxon>Eubacteriales</taxon>
        <taxon>Peptococcaceae</taxon>
        <taxon>Desulforamulus</taxon>
    </lineage>
</organism>
<proteinExistence type="predicted"/>
<dbReference type="AlphaFoldDB" id="A0A1M4U0G8"/>
<reference evidence="2" key="1">
    <citation type="submission" date="2016-11" db="EMBL/GenBank/DDBJ databases">
        <authorList>
            <person name="Varghese N."/>
            <person name="Submissions S."/>
        </authorList>
    </citation>
    <scope>NUCLEOTIDE SEQUENCE [LARGE SCALE GENOMIC DNA]</scope>
    <source>
        <strain evidence="2">DSM 12395</strain>
    </source>
</reference>
<name>A0A1M4U0G8_9FIRM</name>
<gene>
    <name evidence="1" type="ORF">SAMN02745133_00530</name>
</gene>
<evidence type="ECO:0000313" key="1">
    <source>
        <dbReference type="EMBL" id="SHE50087.1"/>
    </source>
</evidence>
<sequence>MKKVVSVSLGSSKRNHMVRVELLGEEFEISRLGTDGDIHKAISILKELDGRVDAIGLGGIDVYLYAGNTRYVLQDGLRLLETVKNTPVVDGSGLKSTLERQAVERLVQQGLIRNGTRVLMVSAMDRFGMAEALEKAGCRLTLGDLMFTLGIPIPIRRLDKLRSIAAKLMPIVSRLPFQLLYPTGQQQEKHHRPGSNRFVRYYLEAEVVAGDYHLIRKYLPERLNGQLILTNTTTRDDVEELMERGAGMLVTTTPEFQGRTFGTNVMEALFLALLNKPWAAATAEDYNSLLKQLNWQPKILKFRKDTFLPEPETADKLG</sequence>
<dbReference type="STRING" id="1121429.SAMN02745133_00530"/>
<accession>A0A1M4U0G8</accession>
<dbReference type="EMBL" id="FQUY01000002">
    <property type="protein sequence ID" value="SHE50087.1"/>
    <property type="molecule type" value="Genomic_DNA"/>
</dbReference>
<protein>
    <recommendedName>
        <fullName evidence="3">Quinate 5-dehydrogenase</fullName>
    </recommendedName>
</protein>
<evidence type="ECO:0008006" key="3">
    <source>
        <dbReference type="Google" id="ProtNLM"/>
    </source>
</evidence>
<keyword evidence="2" id="KW-1185">Reference proteome</keyword>